<evidence type="ECO:0000256" key="1">
    <source>
        <dbReference type="ARBA" id="ARBA00023015"/>
    </source>
</evidence>
<evidence type="ECO:0000313" key="5">
    <source>
        <dbReference type="EMBL" id="EFI48593.1"/>
    </source>
</evidence>
<dbReference type="InterPro" id="IPR018060">
    <property type="entry name" value="HTH_AraC"/>
</dbReference>
<reference evidence="5 6" key="1">
    <citation type="submission" date="2010-02" db="EMBL/GenBank/DDBJ databases">
        <title>The Genome Sequence of Prevotella oris strain C735.</title>
        <authorList>
            <consortium name="The Broad Institute Genome Sequencing Platform"/>
            <person name="Ward D."/>
            <person name="Feldgarden M."/>
            <person name="Earl A."/>
            <person name="Young S.K."/>
            <person name="Zeng Q."/>
            <person name="Koehrsen M."/>
            <person name="Alvarado L."/>
            <person name="Berlin A."/>
            <person name="Bochicchio J."/>
            <person name="Borenstein D."/>
            <person name="Chapman S.B."/>
            <person name="Chen Z."/>
            <person name="Engels R."/>
            <person name="Freedman E."/>
            <person name="Gellesch M."/>
            <person name="Goldberg J."/>
            <person name="Griggs A."/>
            <person name="Gujja S."/>
            <person name="Heilman E."/>
            <person name="Heiman D."/>
            <person name="Hepburn T."/>
            <person name="Howarth C."/>
            <person name="Jen D."/>
            <person name="Larson L."/>
            <person name="Mehta T."/>
            <person name="Park D."/>
            <person name="Pearson M."/>
            <person name="Roberts A."/>
            <person name="Saif S."/>
            <person name="Shea T."/>
            <person name="Shenoy N."/>
            <person name="Sisk P."/>
            <person name="Stolte C."/>
            <person name="Sykes S."/>
            <person name="Thomson T."/>
            <person name="Walk T."/>
            <person name="White J."/>
            <person name="Yandava C."/>
            <person name="Sibley C.D."/>
            <person name="Field T.R."/>
            <person name="Grinwis M."/>
            <person name="Eshaghurshan C.S."/>
            <person name="Surette M.G."/>
            <person name="Haas B."/>
            <person name="Nusbaum C."/>
            <person name="Birren B."/>
        </authorList>
    </citation>
    <scope>NUCLEOTIDE SEQUENCE [LARGE SCALE GENOMIC DNA]</scope>
    <source>
        <strain evidence="5 6">C735</strain>
    </source>
</reference>
<dbReference type="Proteomes" id="UP000003805">
    <property type="component" value="Unassembled WGS sequence"/>
</dbReference>
<evidence type="ECO:0000256" key="2">
    <source>
        <dbReference type="ARBA" id="ARBA00023125"/>
    </source>
</evidence>
<dbReference type="EMBL" id="GL349567">
    <property type="protein sequence ID" value="EFI48593.1"/>
    <property type="molecule type" value="Genomic_DNA"/>
</dbReference>
<feature type="domain" description="HTH araC/xylS-type" evidence="4">
    <location>
        <begin position="195"/>
        <end position="294"/>
    </location>
</feature>
<dbReference type="HOGENOM" id="CLU_000445_88_2_10"/>
<keyword evidence="2" id="KW-0238">DNA-binding</keyword>
<proteinExistence type="predicted"/>
<dbReference type="AlphaFoldDB" id="D7ND38"/>
<dbReference type="Pfam" id="PF12833">
    <property type="entry name" value="HTH_18"/>
    <property type="match status" value="1"/>
</dbReference>
<name>D7ND38_9BACT</name>
<evidence type="ECO:0000256" key="3">
    <source>
        <dbReference type="ARBA" id="ARBA00023163"/>
    </source>
</evidence>
<dbReference type="PROSITE" id="PS01124">
    <property type="entry name" value="HTH_ARAC_FAMILY_2"/>
    <property type="match status" value="1"/>
</dbReference>
<dbReference type="GO" id="GO:0003700">
    <property type="term" value="F:DNA-binding transcription factor activity"/>
    <property type="evidence" value="ECO:0007669"/>
    <property type="project" value="InterPro"/>
</dbReference>
<sequence length="294" mass="34129">MTYNVYLCLGVLLIRRFINLIIPSLWTTAKQSLPEVTLPKMGATETKDYVAHVLCLQGSCSFIYNDKQYNIQKNNLLIVREHHLLKDFSLHGKFEVTVLYINIPFMDSAAPDANFGVRSTLLLMENPILELTEKEAKVCQDDMNAIVKRADNRCHAFYLDALAVSCLQFFLDIFHFEDRIYGPTHVPLRSARLIRDFIKLLQNGEYKLHREVAYYADKLFVTAKYLSDVCRTVTGHPANYWIHHFVKIDIRLHLRNRRLSVLEISEKFNFSSPAHFTRYVQAQLGESPSAIRER</sequence>
<evidence type="ECO:0000259" key="4">
    <source>
        <dbReference type="PROSITE" id="PS01124"/>
    </source>
</evidence>
<protein>
    <submittedName>
        <fullName evidence="5">AraC family transcriptional regulator</fullName>
    </submittedName>
</protein>
<keyword evidence="6" id="KW-1185">Reference proteome</keyword>
<keyword evidence="3" id="KW-0804">Transcription</keyword>
<dbReference type="PANTHER" id="PTHR43280">
    <property type="entry name" value="ARAC-FAMILY TRANSCRIPTIONAL REGULATOR"/>
    <property type="match status" value="1"/>
</dbReference>
<dbReference type="GO" id="GO:0043565">
    <property type="term" value="F:sequence-specific DNA binding"/>
    <property type="evidence" value="ECO:0007669"/>
    <property type="project" value="InterPro"/>
</dbReference>
<dbReference type="InterPro" id="IPR009057">
    <property type="entry name" value="Homeodomain-like_sf"/>
</dbReference>
<dbReference type="SUPFAM" id="SSF46689">
    <property type="entry name" value="Homeodomain-like"/>
    <property type="match status" value="1"/>
</dbReference>
<gene>
    <name evidence="5" type="ORF">HMPREF0665_01453</name>
</gene>
<evidence type="ECO:0000313" key="6">
    <source>
        <dbReference type="Proteomes" id="UP000003805"/>
    </source>
</evidence>
<dbReference type="PANTHER" id="PTHR43280:SF32">
    <property type="entry name" value="TRANSCRIPTIONAL REGULATORY PROTEIN"/>
    <property type="match status" value="1"/>
</dbReference>
<dbReference type="eggNOG" id="COG2207">
    <property type="taxonomic scope" value="Bacteria"/>
</dbReference>
<organism evidence="5 6">
    <name type="scientific">Segatella oris C735</name>
    <dbReference type="NCBI Taxonomy" id="563008"/>
    <lineage>
        <taxon>Bacteria</taxon>
        <taxon>Pseudomonadati</taxon>
        <taxon>Bacteroidota</taxon>
        <taxon>Bacteroidia</taxon>
        <taxon>Bacteroidales</taxon>
        <taxon>Prevotellaceae</taxon>
        <taxon>Segatella</taxon>
    </lineage>
</organism>
<keyword evidence="1" id="KW-0805">Transcription regulation</keyword>
<dbReference type="SMART" id="SM00342">
    <property type="entry name" value="HTH_ARAC"/>
    <property type="match status" value="1"/>
</dbReference>
<accession>D7ND38</accession>
<dbReference type="Gene3D" id="1.10.10.60">
    <property type="entry name" value="Homeodomain-like"/>
    <property type="match status" value="1"/>
</dbReference>